<sequence length="163" mass="18772">MLTAYLTSSANRRLSLHFLNLGQGDKMKNVSLPSRLLNRNSATRSRGTPSSAKYQLHVDCMDQSDCDDGQKVFDDSRPNERRHREIHFSIGPEKYEPLMEDEVKEKKKKNENYKKVKKNVGKALRTTWKCLMLGFYNFALAYSTPITVAAAFSPDFHHDRSRT</sequence>
<accession>A0A1A8FJT5</accession>
<dbReference type="Pfam" id="PF15828">
    <property type="entry name" value="RDD1"/>
    <property type="match status" value="1"/>
</dbReference>
<reference evidence="1" key="1">
    <citation type="submission" date="2016-05" db="EMBL/GenBank/DDBJ databases">
        <authorList>
            <person name="Lavstsen T."/>
            <person name="Jespersen J.S."/>
        </authorList>
    </citation>
    <scope>NUCLEOTIDE SEQUENCE</scope>
    <source>
        <tissue evidence="1">Brain</tissue>
    </source>
</reference>
<protein>
    <submittedName>
        <fullName evidence="1">Chromosome 1 open reading frame 115</fullName>
    </submittedName>
</protein>
<dbReference type="PANTHER" id="PTHR14680:SF1">
    <property type="entry name" value="REQUIRED FOR DRUG-INDUCED DEATH PROTEIN 1"/>
    <property type="match status" value="1"/>
</dbReference>
<reference evidence="1" key="2">
    <citation type="submission" date="2016-06" db="EMBL/GenBank/DDBJ databases">
        <title>The genome of a short-lived fish provides insights into sex chromosome evolution and the genetic control of aging.</title>
        <authorList>
            <person name="Reichwald K."/>
            <person name="Felder M."/>
            <person name="Petzold A."/>
            <person name="Koch P."/>
            <person name="Groth M."/>
            <person name="Platzer M."/>
        </authorList>
    </citation>
    <scope>NUCLEOTIDE SEQUENCE</scope>
    <source>
        <tissue evidence="1">Brain</tissue>
    </source>
</reference>
<organism evidence="1">
    <name type="scientific">Nothobranchius korthausae</name>
    <dbReference type="NCBI Taxonomy" id="1143690"/>
    <lineage>
        <taxon>Eukaryota</taxon>
        <taxon>Metazoa</taxon>
        <taxon>Chordata</taxon>
        <taxon>Craniata</taxon>
        <taxon>Vertebrata</taxon>
        <taxon>Euteleostomi</taxon>
        <taxon>Actinopterygii</taxon>
        <taxon>Neopterygii</taxon>
        <taxon>Teleostei</taxon>
        <taxon>Neoteleostei</taxon>
        <taxon>Acanthomorphata</taxon>
        <taxon>Ovalentaria</taxon>
        <taxon>Atherinomorphae</taxon>
        <taxon>Cyprinodontiformes</taxon>
        <taxon>Nothobranchiidae</taxon>
        <taxon>Nothobranchius</taxon>
    </lineage>
</organism>
<name>A0A1A8FJT5_9TELE</name>
<dbReference type="InterPro" id="IPR031667">
    <property type="entry name" value="RDD1"/>
</dbReference>
<proteinExistence type="predicted"/>
<dbReference type="AlphaFoldDB" id="A0A1A8FJT5"/>
<evidence type="ECO:0000313" key="1">
    <source>
        <dbReference type="EMBL" id="SBQ59098.1"/>
    </source>
</evidence>
<dbReference type="PANTHER" id="PTHR14680">
    <property type="entry name" value="SI:DKEY-126G1.9-RELATED"/>
    <property type="match status" value="1"/>
</dbReference>
<dbReference type="EMBL" id="HAEB01012571">
    <property type="protein sequence ID" value="SBQ59098.1"/>
    <property type="molecule type" value="Transcribed_RNA"/>
</dbReference>
<gene>
    <name evidence="1" type="primary">C1ORF115</name>
</gene>